<dbReference type="Pfam" id="PF12833">
    <property type="entry name" value="HTH_18"/>
    <property type="match status" value="1"/>
</dbReference>
<dbReference type="InterPro" id="IPR009057">
    <property type="entry name" value="Homeodomain-like_sf"/>
</dbReference>
<dbReference type="PANTHER" id="PTHR43280">
    <property type="entry name" value="ARAC-FAMILY TRANSCRIPTIONAL REGULATOR"/>
    <property type="match status" value="1"/>
</dbReference>
<dbReference type="PRINTS" id="PR00032">
    <property type="entry name" value="HTHARAC"/>
</dbReference>
<sequence length="298" mass="34440">MDRTEIESFTHSRLLKLIEIKNPTGLEEDLLIIGDNHADSNLLKYPCRINSLVALVCQKGEMVVNINLNEYHIQPGTMILNIPQNIVQLKEQKECKFYGISISTSFFEKTNFNTCDLIPVYTQIRNEPCLQLTEEENDIFCKFISLIQLIGHSSESPKKKTTIRELSTALINQLYDTILKRKPIAESESKKNRQEIIFGKFITLLAQYHMSERSVTFYAEQLCITPKYFSSLVKKLSGKSAAQWIDNYVILEAKNLLKYSDMSIQEIAYRLNFSTQSFFGKYFKHQTGLSPTQYRTQT</sequence>
<evidence type="ECO:0000256" key="1">
    <source>
        <dbReference type="ARBA" id="ARBA00023015"/>
    </source>
</evidence>
<dbReference type="PROSITE" id="PS01124">
    <property type="entry name" value="HTH_ARAC_FAMILY_2"/>
    <property type="match status" value="1"/>
</dbReference>
<dbReference type="Gene3D" id="1.10.10.60">
    <property type="entry name" value="Homeodomain-like"/>
    <property type="match status" value="1"/>
</dbReference>
<dbReference type="AlphaFoldDB" id="A0A921MRL1"/>
<protein>
    <submittedName>
        <fullName evidence="5">Helix-turn-helix domain-containing protein</fullName>
    </submittedName>
</protein>
<dbReference type="InterPro" id="IPR018060">
    <property type="entry name" value="HTH_AraC"/>
</dbReference>
<organism evidence="5 6">
    <name type="scientific">Barnesiella viscericola</name>
    <dbReference type="NCBI Taxonomy" id="397865"/>
    <lineage>
        <taxon>Bacteria</taxon>
        <taxon>Pseudomonadati</taxon>
        <taxon>Bacteroidota</taxon>
        <taxon>Bacteroidia</taxon>
        <taxon>Bacteroidales</taxon>
        <taxon>Barnesiellaceae</taxon>
        <taxon>Barnesiella</taxon>
    </lineage>
</organism>
<accession>A0A921MRL1</accession>
<evidence type="ECO:0000256" key="3">
    <source>
        <dbReference type="ARBA" id="ARBA00023163"/>
    </source>
</evidence>
<name>A0A921MRL1_9BACT</name>
<proteinExistence type="predicted"/>
<reference evidence="5" key="1">
    <citation type="journal article" date="2021" name="PeerJ">
        <title>Extensive microbial diversity within the chicken gut microbiome revealed by metagenomics and culture.</title>
        <authorList>
            <person name="Gilroy R."/>
            <person name="Ravi A."/>
            <person name="Getino M."/>
            <person name="Pursley I."/>
            <person name="Horton D.L."/>
            <person name="Alikhan N.F."/>
            <person name="Baker D."/>
            <person name="Gharbi K."/>
            <person name="Hall N."/>
            <person name="Watson M."/>
            <person name="Adriaenssens E.M."/>
            <person name="Foster-Nyarko E."/>
            <person name="Jarju S."/>
            <person name="Secka A."/>
            <person name="Antonio M."/>
            <person name="Oren A."/>
            <person name="Chaudhuri R.R."/>
            <person name="La Ragione R."/>
            <person name="Hildebrand F."/>
            <person name="Pallen M.J."/>
        </authorList>
    </citation>
    <scope>NUCLEOTIDE SEQUENCE</scope>
    <source>
        <strain evidence="5">CHK121-7720</strain>
    </source>
</reference>
<dbReference type="Proteomes" id="UP000757103">
    <property type="component" value="Unassembled WGS sequence"/>
</dbReference>
<reference evidence="5" key="2">
    <citation type="submission" date="2021-09" db="EMBL/GenBank/DDBJ databases">
        <authorList>
            <person name="Gilroy R."/>
        </authorList>
    </citation>
    <scope>NUCLEOTIDE SEQUENCE</scope>
    <source>
        <strain evidence="5">CHK121-7720</strain>
    </source>
</reference>
<dbReference type="SUPFAM" id="SSF46689">
    <property type="entry name" value="Homeodomain-like"/>
    <property type="match status" value="1"/>
</dbReference>
<evidence type="ECO:0000256" key="2">
    <source>
        <dbReference type="ARBA" id="ARBA00023125"/>
    </source>
</evidence>
<dbReference type="GO" id="GO:0043565">
    <property type="term" value="F:sequence-specific DNA binding"/>
    <property type="evidence" value="ECO:0007669"/>
    <property type="project" value="InterPro"/>
</dbReference>
<keyword evidence="1" id="KW-0805">Transcription regulation</keyword>
<keyword evidence="2" id="KW-0238">DNA-binding</keyword>
<evidence type="ECO:0000313" key="5">
    <source>
        <dbReference type="EMBL" id="HJG88816.1"/>
    </source>
</evidence>
<evidence type="ECO:0000313" key="6">
    <source>
        <dbReference type="Proteomes" id="UP000757103"/>
    </source>
</evidence>
<evidence type="ECO:0000259" key="4">
    <source>
        <dbReference type="PROSITE" id="PS01124"/>
    </source>
</evidence>
<dbReference type="GO" id="GO:0003700">
    <property type="term" value="F:DNA-binding transcription factor activity"/>
    <property type="evidence" value="ECO:0007669"/>
    <property type="project" value="InterPro"/>
</dbReference>
<comment type="caution">
    <text evidence="5">The sequence shown here is derived from an EMBL/GenBank/DDBJ whole genome shotgun (WGS) entry which is preliminary data.</text>
</comment>
<gene>
    <name evidence="5" type="ORF">K8U91_04980</name>
</gene>
<dbReference type="PANTHER" id="PTHR43280:SF32">
    <property type="entry name" value="TRANSCRIPTIONAL REGULATORY PROTEIN"/>
    <property type="match status" value="1"/>
</dbReference>
<dbReference type="InterPro" id="IPR020449">
    <property type="entry name" value="Tscrpt_reg_AraC-type_HTH"/>
</dbReference>
<dbReference type="RefSeq" id="WP_273305853.1">
    <property type="nucleotide sequence ID" value="NZ_CALUJX010000003.1"/>
</dbReference>
<dbReference type="EMBL" id="DYUD01000015">
    <property type="protein sequence ID" value="HJG88816.1"/>
    <property type="molecule type" value="Genomic_DNA"/>
</dbReference>
<keyword evidence="3" id="KW-0804">Transcription</keyword>
<dbReference type="SMART" id="SM00342">
    <property type="entry name" value="HTH_ARAC"/>
    <property type="match status" value="1"/>
</dbReference>
<feature type="domain" description="HTH araC/xylS-type" evidence="4">
    <location>
        <begin position="199"/>
        <end position="297"/>
    </location>
</feature>